<dbReference type="AlphaFoldDB" id="A0A382N389"/>
<reference evidence="1" key="1">
    <citation type="submission" date="2018-05" db="EMBL/GenBank/DDBJ databases">
        <authorList>
            <person name="Lanie J.A."/>
            <person name="Ng W.-L."/>
            <person name="Kazmierczak K.M."/>
            <person name="Andrzejewski T.M."/>
            <person name="Davidsen T.M."/>
            <person name="Wayne K.J."/>
            <person name="Tettelin H."/>
            <person name="Glass J.I."/>
            <person name="Rusch D."/>
            <person name="Podicherti R."/>
            <person name="Tsui H.-C.T."/>
            <person name="Winkler M.E."/>
        </authorList>
    </citation>
    <scope>NUCLEOTIDE SEQUENCE</scope>
</reference>
<sequence length="71" mass="8046">MDLGMKAAGRGGWSKKEQERYNDLWMKMHKKGKTPEMTPPAVHGDDSWGTKTTVLHKKLKLTTRDHKGVLA</sequence>
<proteinExistence type="predicted"/>
<organism evidence="1">
    <name type="scientific">marine metagenome</name>
    <dbReference type="NCBI Taxonomy" id="408172"/>
    <lineage>
        <taxon>unclassified sequences</taxon>
        <taxon>metagenomes</taxon>
        <taxon>ecological metagenomes</taxon>
    </lineage>
</organism>
<evidence type="ECO:0000313" key="1">
    <source>
        <dbReference type="EMBL" id="SVC54795.1"/>
    </source>
</evidence>
<protein>
    <submittedName>
        <fullName evidence="1">Uncharacterized protein</fullName>
    </submittedName>
</protein>
<accession>A0A382N389</accession>
<gene>
    <name evidence="1" type="ORF">METZ01_LOCUS307649</name>
</gene>
<name>A0A382N389_9ZZZZ</name>
<dbReference type="EMBL" id="UINC01097243">
    <property type="protein sequence ID" value="SVC54795.1"/>
    <property type="molecule type" value="Genomic_DNA"/>
</dbReference>